<keyword evidence="3" id="KW-1185">Reference proteome</keyword>
<comment type="caution">
    <text evidence="2">The sequence shown here is derived from an EMBL/GenBank/DDBJ whole genome shotgun (WGS) entry which is preliminary data.</text>
</comment>
<evidence type="ECO:0008006" key="4">
    <source>
        <dbReference type="Google" id="ProtNLM"/>
    </source>
</evidence>
<dbReference type="InterPro" id="IPR027417">
    <property type="entry name" value="P-loop_NTPase"/>
</dbReference>
<gene>
    <name evidence="2" type="ORF">HDU87_007483</name>
</gene>
<dbReference type="Proteomes" id="UP001212152">
    <property type="component" value="Unassembled WGS sequence"/>
</dbReference>
<feature type="region of interest" description="Disordered" evidence="1">
    <location>
        <begin position="342"/>
        <end position="365"/>
    </location>
</feature>
<organism evidence="2 3">
    <name type="scientific">Geranomyces variabilis</name>
    <dbReference type="NCBI Taxonomy" id="109894"/>
    <lineage>
        <taxon>Eukaryota</taxon>
        <taxon>Fungi</taxon>
        <taxon>Fungi incertae sedis</taxon>
        <taxon>Chytridiomycota</taxon>
        <taxon>Chytridiomycota incertae sedis</taxon>
        <taxon>Chytridiomycetes</taxon>
        <taxon>Spizellomycetales</taxon>
        <taxon>Powellomycetaceae</taxon>
        <taxon>Geranomyces</taxon>
    </lineage>
</organism>
<dbReference type="SUPFAM" id="SSF52540">
    <property type="entry name" value="P-loop containing nucleoside triphosphate hydrolases"/>
    <property type="match status" value="1"/>
</dbReference>
<evidence type="ECO:0000256" key="1">
    <source>
        <dbReference type="SAM" id="MobiDB-lite"/>
    </source>
</evidence>
<evidence type="ECO:0000313" key="3">
    <source>
        <dbReference type="Proteomes" id="UP001212152"/>
    </source>
</evidence>
<dbReference type="EMBL" id="JADGJQ010000007">
    <property type="protein sequence ID" value="KAJ3183061.1"/>
    <property type="molecule type" value="Genomic_DNA"/>
</dbReference>
<dbReference type="Pfam" id="PF10199">
    <property type="entry name" value="Adaptin_binding"/>
    <property type="match status" value="1"/>
</dbReference>
<dbReference type="InterPro" id="IPR019341">
    <property type="entry name" value="Alpha/Gamma-adaptin-bd_p34"/>
</dbReference>
<dbReference type="Gene3D" id="3.40.50.11960">
    <property type="match status" value="1"/>
</dbReference>
<accession>A0AAD5TRP2</accession>
<feature type="compositionally biased region" description="Acidic residues" evidence="1">
    <location>
        <begin position="344"/>
        <end position="354"/>
    </location>
</feature>
<proteinExistence type="predicted"/>
<dbReference type="AlphaFoldDB" id="A0AAD5TRP2"/>
<protein>
    <recommendedName>
        <fullName evidence="4">Increased recombination centers protein 6</fullName>
    </recommendedName>
</protein>
<dbReference type="PANTHER" id="PTHR14659:SF1">
    <property type="entry name" value="ALPHA- AND GAMMA-ADAPTIN-BINDING PROTEIN P34"/>
    <property type="match status" value="1"/>
</dbReference>
<sequence>MLASLAGEDNAAAVTGTLRNKCLVLGAPGVGKRDLVDKLLGPSIAPTKSSTRVSAVSLPADAGEENSAAVVPLTLTTKYYRADIAVWIDSIAETHDASAGSVSFAPTDAEMDEWCRVGAAVVDAFVFVYDQEKPETFLPLQNTWAKFIDTVEPSVALCVANFLALAGHDSISSPSPLLAQHEEWCIEHDIEYINMRLPSPDGENAAEDDHDALQGGFRERVGIERIVEALETNVWEGMETVRGAGGGGPRGQYPVGDLESAEPGALTIEQTGAGLLSGAVPSRLPAVPQFDEAEDDEAGGDIDDDLFERSLTALQGLRDRGSSLPDNERRALAERIALLLGLDSEGDDVDDDDKEDTHAQSGLEN</sequence>
<name>A0AAD5TRP2_9FUNG</name>
<reference evidence="2" key="1">
    <citation type="submission" date="2020-05" db="EMBL/GenBank/DDBJ databases">
        <title>Phylogenomic resolution of chytrid fungi.</title>
        <authorList>
            <person name="Stajich J.E."/>
            <person name="Amses K."/>
            <person name="Simmons R."/>
            <person name="Seto K."/>
            <person name="Myers J."/>
            <person name="Bonds A."/>
            <person name="Quandt C.A."/>
            <person name="Barry K."/>
            <person name="Liu P."/>
            <person name="Grigoriev I."/>
            <person name="Longcore J.E."/>
            <person name="James T.Y."/>
        </authorList>
    </citation>
    <scope>NUCLEOTIDE SEQUENCE</scope>
    <source>
        <strain evidence="2">JEL0379</strain>
    </source>
</reference>
<dbReference type="PANTHER" id="PTHR14659">
    <property type="entry name" value="ALPHA- AND GAMMA-ADAPTIN-BINDING PROTEIN P34"/>
    <property type="match status" value="1"/>
</dbReference>
<evidence type="ECO:0000313" key="2">
    <source>
        <dbReference type="EMBL" id="KAJ3183061.1"/>
    </source>
</evidence>